<feature type="compositionally biased region" description="Basic and acidic residues" evidence="1">
    <location>
        <begin position="2806"/>
        <end position="2820"/>
    </location>
</feature>
<dbReference type="InterPro" id="IPR029636">
    <property type="entry name" value="Csf1"/>
</dbReference>
<feature type="compositionally biased region" description="Polar residues" evidence="1">
    <location>
        <begin position="163"/>
        <end position="176"/>
    </location>
</feature>
<gene>
    <name evidence="4" type="ORF">PCON_09551</name>
</gene>
<dbReference type="PANTHER" id="PTHR32085">
    <property type="entry name" value="PROTEIN CSF1"/>
    <property type="match status" value="1"/>
</dbReference>
<dbReference type="STRING" id="1076935.U4LNP7"/>
<dbReference type="GO" id="GO:0016020">
    <property type="term" value="C:membrane"/>
    <property type="evidence" value="ECO:0007669"/>
    <property type="project" value="InterPro"/>
</dbReference>
<dbReference type="Pfam" id="PF21678">
    <property type="entry name" value="Csf1_N"/>
    <property type="match status" value="1"/>
</dbReference>
<dbReference type="GO" id="GO:0006113">
    <property type="term" value="P:fermentation"/>
    <property type="evidence" value="ECO:0007669"/>
    <property type="project" value="InterPro"/>
</dbReference>
<feature type="compositionally biased region" description="Polar residues" evidence="1">
    <location>
        <begin position="1105"/>
        <end position="1116"/>
    </location>
</feature>
<evidence type="ECO:0000259" key="3">
    <source>
        <dbReference type="Pfam" id="PF25038"/>
    </source>
</evidence>
<protein>
    <submittedName>
        <fullName evidence="4">Similar to Protein CSF1 acc. no. Q12150</fullName>
    </submittedName>
</protein>
<feature type="compositionally biased region" description="Polar residues" evidence="1">
    <location>
        <begin position="303"/>
        <end position="316"/>
    </location>
</feature>
<dbReference type="EMBL" id="HF935497">
    <property type="protein sequence ID" value="CCX30950.1"/>
    <property type="molecule type" value="Genomic_DNA"/>
</dbReference>
<organism evidence="4 5">
    <name type="scientific">Pyronema omphalodes (strain CBS 100304)</name>
    <name type="common">Pyronema confluens</name>
    <dbReference type="NCBI Taxonomy" id="1076935"/>
    <lineage>
        <taxon>Eukaryota</taxon>
        <taxon>Fungi</taxon>
        <taxon>Dikarya</taxon>
        <taxon>Ascomycota</taxon>
        <taxon>Pezizomycotina</taxon>
        <taxon>Pezizomycetes</taxon>
        <taxon>Pezizales</taxon>
        <taxon>Pyronemataceae</taxon>
        <taxon>Pyronema</taxon>
    </lineage>
</organism>
<feature type="domain" description="Csf1 C-terminal region" evidence="3">
    <location>
        <begin position="2541"/>
        <end position="3342"/>
    </location>
</feature>
<feature type="compositionally biased region" description="Low complexity" evidence="1">
    <location>
        <begin position="1599"/>
        <end position="1611"/>
    </location>
</feature>
<evidence type="ECO:0000313" key="5">
    <source>
        <dbReference type="Proteomes" id="UP000018144"/>
    </source>
</evidence>
<feature type="region of interest" description="Disordered" evidence="1">
    <location>
        <begin position="107"/>
        <end position="126"/>
    </location>
</feature>
<dbReference type="Pfam" id="PF25038">
    <property type="entry name" value="Csf1_C"/>
    <property type="match status" value="1"/>
</dbReference>
<feature type="region of interest" description="Disordered" evidence="1">
    <location>
        <begin position="3239"/>
        <end position="3263"/>
    </location>
</feature>
<feature type="region of interest" description="Disordered" evidence="1">
    <location>
        <begin position="1176"/>
        <end position="1240"/>
    </location>
</feature>
<feature type="region of interest" description="Disordered" evidence="1">
    <location>
        <begin position="2525"/>
        <end position="2546"/>
    </location>
</feature>
<accession>U4LNP7</accession>
<feature type="region of interest" description="Disordered" evidence="1">
    <location>
        <begin position="1045"/>
        <end position="1146"/>
    </location>
</feature>
<feature type="compositionally biased region" description="Pro residues" evidence="1">
    <location>
        <begin position="1182"/>
        <end position="1193"/>
    </location>
</feature>
<feature type="region of interest" description="Disordered" evidence="1">
    <location>
        <begin position="2614"/>
        <end position="2648"/>
    </location>
</feature>
<dbReference type="OrthoDB" id="10051416at2759"/>
<dbReference type="eggNOG" id="KOG3596">
    <property type="taxonomic scope" value="Eukaryota"/>
</dbReference>
<feature type="region of interest" description="Disordered" evidence="1">
    <location>
        <begin position="298"/>
        <end position="318"/>
    </location>
</feature>
<feature type="region of interest" description="Disordered" evidence="1">
    <location>
        <begin position="163"/>
        <end position="209"/>
    </location>
</feature>
<proteinExistence type="predicted"/>
<evidence type="ECO:0000313" key="4">
    <source>
        <dbReference type="EMBL" id="CCX30950.1"/>
    </source>
</evidence>
<dbReference type="InterPro" id="IPR056779">
    <property type="entry name" value="Csf1_C"/>
</dbReference>
<sequence>MAVGPDLKPPSLAQDVKFNCAIFFLFYFNRAFAKVISILARVYLRWTGNPRYIDIQSLQISILAGRLFFGKVTYHGPNETIIIVGGHITWRYWLRRVRQVVAGDNRHVDGAEPQGHHGRHGKGKASAPPCRILVELKGVEWFIYNRSASYDYVMEEMTAAATSGNYPQDPPASSQYAKDDDPGKATPKTGSTTLAPRPSHTESASSSSSEAFEKLVASSPYLQMLPIKIECSRGAVVMGNNNTPSILVAHFEKASGTVEARKSRSIDQYTEVFDLTFTHPTIQLKPNANFKEPLLTRAAREQAASNPEPSSASQADTPILLTRRQRFRELFPLLAASVESFMPSSTPRMSANEPRGQWMGLSRYLDSPAAEAGWKFEPEEYALESNLLDCSSATFCLYWDYCGIVPLSDPPPREGGKQRNGSSHPPPEFGLHLTFTGGTIHYGPWADRQRIALQNMFFPKLYKSASVPPPLSPGDNRVYTDLKIFIELSSSTILNIPIRESSKDWKYRRRLDEGEVRPRGWLEIKVAAESSVTYNMSYLPSSSGWDHSLSLELRQPEVRTSVNHGLLYKAVLQTLSCDLSGPLKWNADTEWTFNFCSEGMSLFLLRDHVTLLTDLATDWTSGPAAEYWTFVPMVYGVNLRLHDTEILLNVNERNIIDNPSSLEDNAFLILRNFSGQRGYLKAGVKMDFREFRAQSSRVEFAVENWSVILGEKSYVDLGVGFPRLGRVSKVKLEGSYEFFSKTAADLVDTLRLDLTGDGVEFWLHGFLIRYFLGVKENYFGEWMRSRTLEEWQTEEQMRQQGQQIEECPFVKGNDIDVVLGIKAGGLSVRLPKGIYGGEECVRIDTPQLGLGLRFTNYYMDLQVDLSPLSLFHNNTPIPELFLEHLTISGHRLFGLPPIEPTYICHWDLSLGSLSGEASFDFLQTLLFAARAFTFSLADTENALPSLEELIIHDITFIRLSIAGIRLWLHTEGSSVLRLSAEEVKFVLNDLADPVHSERITLKVPGLEACVMEAGQMGDWNTKGYIATELQATVLGRKYHAAAARHAQQQHVRASDRRTDRAPFLLSPNDSDLESAASSLGGEQIPSSMALPPLPHRLPLDPGGSVYSNSDTDTQSQRSHRSRKSLGAKSSRSFLMREPTQRPVSMVPSMSSIVPSFYSALESLSDVALMPGNEGMPAVTIHPPDPPRTLPPLTPTTAGSSSGPALPPSRGSLRASGTPTRSSFRGGSLEMTSRPLGVSLNSPFERPRFPLDDVEPDLHRVPVLEQQRIGGAEKSAAKGMEMFTDEEASRDAVILEFLPGVRGFVTPSAMKDIAGLLEYIQPRTAEEVLDEVQRGVISRLKEVVKKVELRGSVLEVCIRMPEFRVAFIEEAAMKLRPMSGASGRSNYTNLDGAGAGYALELGLKGLFLAGRQKKTILTERGDRDLSSSAGQKIKTTLSAHVVLDLLTLEMKDLSPPPLGFMLPPLPAARIKVENILFWASTAETATASLKVGKLDTTIQGTQALFLHDSLLALNRSVDVITARFESLSRREKRRIQHCISTLAAAGEERKITQDPATLTRPSYVLRSATNHVRLNDSWKILTRLRHVWRALGQGAGVQGGASQDSQGASQTQVTGPRTAREELVSILKRWRGWELGQIEESVIVRAIFGDDDGTTTAIQQKRDSTVSQKSALRASTAAGAVQKNQTPLKAEVNIDVIQLRLDPGPSQHEFVIDQISASVCSGSNNQGLNADATAITTPGMIVGTVVQVHSSSIRAGARWEILDVVEEVIKGLQSRRQNSSPQQILDSQGNSPTIQSPTLSRTTSKKGKDSSKAATGSGGLHVIFTTDHGSLSLDTVNLRLTTSIQSLKATLIISSKPASPLSLTSIGPPTAGSVASLLLRASSGSTELITGNKILSRASISTPSLYGFFDQHSVADTEFCIWKVTAAAEEVRGDVYEQLLGLVEVADFVVQDEVSHIVGMMEKIKAKVGDNNMDTDTDIAGTTKQKNIQITANPGSGKRQVHMIYATLSLDRFGMSAMLLPSLGYIMRGEGVRLSARPNQKNRKETVIDFGLEHHEHEICKKVAGHQEDDVISLLKIPAITASFRDNNMEEERVVDASISVDEVVLDASSIQSLLNAVKKPEVVKVVENARDEIRGIDLKFTEILAASSLKEVKDSGKKKSTTSTPSASKPLVYNAYTGIAGLKIQTNAPTANLEVNLGFIQAHASNRSSITGAAISFPEIRLDLENITVELTRTVAGVKDVCGSVELRASLHASSQPTANGSMPAFHIKTHDLNINLHAETASAVVDVVGHLQDKLRDLDLSREVKYLRKLKHSTQPLILKPIPPVSDDTDTDKPDSTAGLFNLAITMEIISLRLLWLVASPGSLLPNGSPVQNLVFSFKRIFFSTATEKANEANLVIEEFMLQMLDATKDLSPGVGVGRSENSALMPEVTFRVAYSMTTEERRLAFQAKGRSLDLRLTSDCVIGANGIQDSISKAVGRFRDASSSWKSTPTIAGEERGNMFSSKRMASVLVDADFQGAVVQVSSRTAEAEQGDKRKSYGQYSQGQGEANGVTVLRSPGLAFKVEYSDPVDDDPSLSAEIKVSGSDNTLYPSVVPLIIEMSDNVKDIMKEDDIASKRQSQASQISHHEIHSKHDKDKDTKDRPAAEEAPSYPAAILGKCRLNIGLRILSQEFTLSCQPIARVAASTGYDLIYATISTCDDALGRRFYSTSATISGLRTSLQHVYSRESTGTLEIDTVTISLLNNKHILGSAGLSCMLKSSPIKAQVNIKQFQDFLLFREIWYPAHLRNRQTNPPGPDMPLKMVETSQEKERDRDRLDNKDHATVSQRYHKVAATNAFPWNITIAVEEVELLLDLGQSLGKSSLLITSLWATSRKTSDWEQTMCLGFDAIKVSSTGRLSGYIVLQGMKVKTSINWDSAIESLDVVQTPLVEASIGFKQLQSKIVFDYQAFLLADIGSFNFLMYNRQSPSGDSLVGVLDGDKVQIYCTTLSAAQGLALYQACQRLAQDKMASFELSLKEVESFLSKRRGSYIPDLSPPIPQQQSQTPERRPTPPPIPSPQGLFKLHTDVVVNLKEVHFGVFPSTFYDTQIFNISALNATARFAVCRESAASERIQSTLSMTLGELSVALSPVQKHEGPGGALADVEVEKVIAAVFMGKQKSGNKGIILRVPQVEAGMSTWHKTGSYQVDYEFKSSFEGKVDVGWNFQRVGVIKSMYHTHAKAVAQRQGRAPASSRISMFTDLNPPAGGSTTSSDPYNNTSSETHAERKITAVVDVPQSKYSYNAVEPPIIETPQLRDMGEATPPMEWIGLHRERLPHLTHQIVIVSLLEIAREVEDAYAKILGSS</sequence>
<evidence type="ECO:0000256" key="1">
    <source>
        <dbReference type="SAM" id="MobiDB-lite"/>
    </source>
</evidence>
<feature type="compositionally biased region" description="Polar residues" evidence="1">
    <location>
        <begin position="1773"/>
        <end position="1801"/>
    </location>
</feature>
<dbReference type="PANTHER" id="PTHR32085:SF3">
    <property type="entry name" value="PROTEIN CSF1"/>
    <property type="match status" value="1"/>
</dbReference>
<feature type="region of interest" description="Disordered" evidence="1">
    <location>
        <begin position="1594"/>
        <end position="1617"/>
    </location>
</feature>
<dbReference type="InterPro" id="IPR048636">
    <property type="entry name" value="Csf1_N"/>
</dbReference>
<feature type="region of interest" description="Disordered" evidence="1">
    <location>
        <begin position="3029"/>
        <end position="3057"/>
    </location>
</feature>
<feature type="region of interest" description="Disordered" evidence="1">
    <location>
        <begin position="1772"/>
        <end position="1814"/>
    </location>
</feature>
<feature type="compositionally biased region" description="Basic and acidic residues" evidence="1">
    <location>
        <begin position="2625"/>
        <end position="2645"/>
    </location>
</feature>
<feature type="region of interest" description="Disordered" evidence="1">
    <location>
        <begin position="2788"/>
        <end position="2820"/>
    </location>
</feature>
<keyword evidence="5" id="KW-1185">Reference proteome</keyword>
<dbReference type="OMA" id="YGLEWFI"/>
<evidence type="ECO:0000259" key="2">
    <source>
        <dbReference type="Pfam" id="PF21678"/>
    </source>
</evidence>
<name>U4LNP7_PYROM</name>
<reference evidence="4 5" key="1">
    <citation type="journal article" date="2013" name="PLoS Genet.">
        <title>The genome and development-dependent transcriptomes of Pyronema confluens: a window into fungal evolution.</title>
        <authorList>
            <person name="Traeger S."/>
            <person name="Altegoer F."/>
            <person name="Freitag M."/>
            <person name="Gabaldon T."/>
            <person name="Kempken F."/>
            <person name="Kumar A."/>
            <person name="Marcet-Houben M."/>
            <person name="Poggeler S."/>
            <person name="Stajich J.E."/>
            <person name="Nowrousian M."/>
        </authorList>
    </citation>
    <scope>NUCLEOTIDE SEQUENCE [LARGE SCALE GENOMIC DNA]</scope>
    <source>
        <strain evidence="5">CBS 100304</strain>
        <tissue evidence="4">Vegetative mycelium</tissue>
    </source>
</reference>
<feature type="compositionally biased region" description="Basic and acidic residues" evidence="1">
    <location>
        <begin position="2528"/>
        <end position="2537"/>
    </location>
</feature>
<feature type="compositionally biased region" description="Polar residues" evidence="1">
    <location>
        <begin position="3246"/>
        <end position="3260"/>
    </location>
</feature>
<dbReference type="Proteomes" id="UP000018144">
    <property type="component" value="Unassembled WGS sequence"/>
</dbReference>
<feature type="compositionally biased region" description="Polar residues" evidence="1">
    <location>
        <begin position="1214"/>
        <end position="1224"/>
    </location>
</feature>
<feature type="domain" description="Csf1 N-terminal" evidence="2">
    <location>
        <begin position="22"/>
        <end position="805"/>
    </location>
</feature>
<feature type="compositionally biased region" description="Low complexity" evidence="1">
    <location>
        <begin position="1194"/>
        <end position="1212"/>
    </location>
</feature>